<organism evidence="1 2">
    <name type="scientific">Vagococcus intermedius</name>
    <dbReference type="NCBI Taxonomy" id="2991418"/>
    <lineage>
        <taxon>Bacteria</taxon>
        <taxon>Bacillati</taxon>
        <taxon>Bacillota</taxon>
        <taxon>Bacilli</taxon>
        <taxon>Lactobacillales</taxon>
        <taxon>Enterococcaceae</taxon>
        <taxon>Vagococcus</taxon>
    </lineage>
</organism>
<gene>
    <name evidence="1" type="ORF">OL234_10555</name>
</gene>
<dbReference type="EMBL" id="CP110233">
    <property type="protein sequence ID" value="WEG74397.1"/>
    <property type="molecule type" value="Genomic_DNA"/>
</dbReference>
<name>A0AAF0CWX8_9ENTE</name>
<dbReference type="InterPro" id="IPR006523">
    <property type="entry name" value="RinA"/>
</dbReference>
<sequence>MNSLDKKFAGLNDYNREIAERKEELRLREEDHNVGGGRSNVVGNPVETQVIKELSDQYIINRQIWKKSIIETIDNQSSEVRSLIENKYFGEDSWMDWRSFGKKHGYAHSSIYRIRQKVLLEFGRRIGELK</sequence>
<keyword evidence="2" id="KW-1185">Reference proteome</keyword>
<geneLocation type="plasmid" evidence="1 2">
    <name>unnamed1</name>
</geneLocation>
<keyword evidence="1" id="KW-0614">Plasmid</keyword>
<dbReference type="NCBIfam" id="TIGR01636">
    <property type="entry name" value="phage_rinA"/>
    <property type="match status" value="1"/>
</dbReference>
<protein>
    <submittedName>
        <fullName evidence="1">Uncharacterized protein</fullName>
    </submittedName>
</protein>
<dbReference type="AlphaFoldDB" id="A0AAF0CWX8"/>
<proteinExistence type="predicted"/>
<dbReference type="KEGG" id="vie:OL234_10555"/>
<accession>A0AAF0CWX8</accession>
<reference evidence="1" key="1">
    <citation type="submission" date="2022-10" db="EMBL/GenBank/DDBJ databases">
        <title>Vagococcus sp. isolated from poultry meat.</title>
        <authorList>
            <person name="Johansson P."/>
            <person name="Bjorkroth J."/>
        </authorList>
    </citation>
    <scope>NUCLEOTIDE SEQUENCE</scope>
    <source>
        <strain evidence="1">STAA11</strain>
        <plasmid evidence="1">unnamed1</plasmid>
    </source>
</reference>
<evidence type="ECO:0000313" key="1">
    <source>
        <dbReference type="EMBL" id="WEG74397.1"/>
    </source>
</evidence>
<dbReference type="RefSeq" id="WP_275470197.1">
    <property type="nucleotide sequence ID" value="NZ_CP110233.1"/>
</dbReference>
<evidence type="ECO:0000313" key="2">
    <source>
        <dbReference type="Proteomes" id="UP001179647"/>
    </source>
</evidence>
<dbReference type="Proteomes" id="UP001179647">
    <property type="component" value="Plasmid unnamed1"/>
</dbReference>